<name>A0A375DR56_9BURK</name>
<proteinExistence type="predicted"/>
<reference evidence="1 2" key="1">
    <citation type="submission" date="2018-01" db="EMBL/GenBank/DDBJ databases">
        <authorList>
            <person name="Clerissi C."/>
        </authorList>
    </citation>
    <scope>NUCLEOTIDE SEQUENCE [LARGE SCALE GENOMIC DNA]</scope>
    <source>
        <strain evidence="1">Cupriavidus taiwanensis STM 6021</strain>
    </source>
</reference>
<protein>
    <submittedName>
        <fullName evidence="1">Uncharacterized protein</fullName>
    </submittedName>
</protein>
<sequence length="31" mass="3388">MPIPTYAGGNQMSHETYIGQAHFVTSHTPDV</sequence>
<evidence type="ECO:0000313" key="1">
    <source>
        <dbReference type="EMBL" id="SPC22239.1"/>
    </source>
</evidence>
<gene>
    <name evidence="1" type="ORF">CBM2594_B30089</name>
</gene>
<dbReference type="EMBL" id="LT978514">
    <property type="protein sequence ID" value="SPC22239.1"/>
    <property type="molecule type" value="Genomic_DNA"/>
</dbReference>
<evidence type="ECO:0000313" key="2">
    <source>
        <dbReference type="Proteomes" id="UP000257139"/>
    </source>
</evidence>
<organism evidence="1 2">
    <name type="scientific">Cupriavidus taiwanensis</name>
    <dbReference type="NCBI Taxonomy" id="164546"/>
    <lineage>
        <taxon>Bacteria</taxon>
        <taxon>Pseudomonadati</taxon>
        <taxon>Pseudomonadota</taxon>
        <taxon>Betaproteobacteria</taxon>
        <taxon>Burkholderiales</taxon>
        <taxon>Burkholderiaceae</taxon>
        <taxon>Cupriavidus</taxon>
    </lineage>
</organism>
<accession>A0A375DR56</accession>
<dbReference type="AlphaFoldDB" id="A0A375DR56"/>
<dbReference type="Proteomes" id="UP000257139">
    <property type="component" value="Chromosome CBM2594_b"/>
</dbReference>